<dbReference type="SUPFAM" id="SSF47384">
    <property type="entry name" value="Homodimeric domain of signal transducing histidine kinase"/>
    <property type="match status" value="1"/>
</dbReference>
<comment type="catalytic activity">
    <reaction evidence="1">
        <text>ATP + protein L-histidine = ADP + protein N-phospho-L-histidine.</text>
        <dbReference type="EC" id="2.7.13.3"/>
    </reaction>
</comment>
<evidence type="ECO:0000256" key="5">
    <source>
        <dbReference type="ARBA" id="ARBA00012438"/>
    </source>
</evidence>
<keyword evidence="20" id="KW-0464">Manganese</keyword>
<evidence type="ECO:0000256" key="11">
    <source>
        <dbReference type="ARBA" id="ARBA00022777"/>
    </source>
</evidence>
<evidence type="ECO:0000256" key="10">
    <source>
        <dbReference type="ARBA" id="ARBA00022741"/>
    </source>
</evidence>
<dbReference type="InterPro" id="IPR003661">
    <property type="entry name" value="HisK_dim/P_dom"/>
</dbReference>
<keyword evidence="19" id="KW-0843">Virulence</keyword>
<dbReference type="SUPFAM" id="SSF158472">
    <property type="entry name" value="HAMP domain-like"/>
    <property type="match status" value="1"/>
</dbReference>
<evidence type="ECO:0000256" key="9">
    <source>
        <dbReference type="ARBA" id="ARBA00022692"/>
    </source>
</evidence>
<feature type="transmembrane region" description="Helical" evidence="23">
    <location>
        <begin position="551"/>
        <end position="573"/>
    </location>
</feature>
<evidence type="ECO:0000259" key="25">
    <source>
        <dbReference type="PROSITE" id="PS50885"/>
    </source>
</evidence>
<dbReference type="Proteomes" id="UP001501842">
    <property type="component" value="Unassembled WGS sequence"/>
</dbReference>
<comment type="subcellular location">
    <subcellularLocation>
        <location evidence="4">Cell membrane</location>
        <topology evidence="4">Multi-pass membrane protein</topology>
    </subcellularLocation>
</comment>
<evidence type="ECO:0000256" key="6">
    <source>
        <dbReference type="ARBA" id="ARBA00022475"/>
    </source>
</evidence>
<keyword evidence="7" id="KW-0597">Phosphoprotein</keyword>
<dbReference type="CDD" id="cd06225">
    <property type="entry name" value="HAMP"/>
    <property type="match status" value="1"/>
</dbReference>
<comment type="cofactor">
    <cofactor evidence="2">
        <name>Mn(2+)</name>
        <dbReference type="ChEBI" id="CHEBI:29035"/>
    </cofactor>
</comment>
<keyword evidence="6" id="KW-1003">Cell membrane</keyword>
<gene>
    <name evidence="26" type="ORF">GCM10010439_51620</name>
</gene>
<evidence type="ECO:0000256" key="22">
    <source>
        <dbReference type="ARBA" id="ARBA00041776"/>
    </source>
</evidence>
<dbReference type="Gene3D" id="6.10.340.10">
    <property type="match status" value="1"/>
</dbReference>
<dbReference type="InterPro" id="IPR050980">
    <property type="entry name" value="2C_sensor_his_kinase"/>
</dbReference>
<dbReference type="InterPro" id="IPR003660">
    <property type="entry name" value="HAMP_dom"/>
</dbReference>
<proteinExistence type="predicted"/>
<feature type="transmembrane region" description="Helical" evidence="23">
    <location>
        <begin position="44"/>
        <end position="61"/>
    </location>
</feature>
<dbReference type="Gene3D" id="3.30.565.10">
    <property type="entry name" value="Histidine kinase-like ATPase, C-terminal domain"/>
    <property type="match status" value="1"/>
</dbReference>
<evidence type="ECO:0000256" key="21">
    <source>
        <dbReference type="ARBA" id="ARBA00040454"/>
    </source>
</evidence>
<keyword evidence="9 23" id="KW-0812">Transmembrane</keyword>
<organism evidence="26 27">
    <name type="scientific">Actinocorallia aurantiaca</name>
    <dbReference type="NCBI Taxonomy" id="46204"/>
    <lineage>
        <taxon>Bacteria</taxon>
        <taxon>Bacillati</taxon>
        <taxon>Actinomycetota</taxon>
        <taxon>Actinomycetes</taxon>
        <taxon>Streptosporangiales</taxon>
        <taxon>Thermomonosporaceae</taxon>
        <taxon>Actinocorallia</taxon>
    </lineage>
</organism>
<accession>A0ABN3UHJ5</accession>
<evidence type="ECO:0000256" key="20">
    <source>
        <dbReference type="ARBA" id="ARBA00023211"/>
    </source>
</evidence>
<dbReference type="EC" id="2.7.13.3" evidence="5"/>
<evidence type="ECO:0000256" key="18">
    <source>
        <dbReference type="ARBA" id="ARBA00023016"/>
    </source>
</evidence>
<feature type="transmembrane region" description="Helical" evidence="23">
    <location>
        <begin position="635"/>
        <end position="655"/>
    </location>
</feature>
<keyword evidence="15" id="KW-0904">Protein phosphatase</keyword>
<evidence type="ECO:0000256" key="8">
    <source>
        <dbReference type="ARBA" id="ARBA00022679"/>
    </source>
</evidence>
<keyword evidence="12" id="KW-0378">Hydrolase</keyword>
<protein>
    <recommendedName>
        <fullName evidence="21">Signal transduction histidine-protein kinase/phosphatase MprB</fullName>
        <ecNumber evidence="5">2.7.13.3</ecNumber>
    </recommendedName>
    <alternativeName>
        <fullName evidence="22">Mycobacterial persistence regulator B</fullName>
    </alternativeName>
</protein>
<evidence type="ECO:0000256" key="2">
    <source>
        <dbReference type="ARBA" id="ARBA00001936"/>
    </source>
</evidence>
<dbReference type="Pfam" id="PF02518">
    <property type="entry name" value="HATPase_c"/>
    <property type="match status" value="1"/>
</dbReference>
<dbReference type="InterPro" id="IPR036890">
    <property type="entry name" value="HATPase_C_sf"/>
</dbReference>
<feature type="transmembrane region" description="Helical" evidence="23">
    <location>
        <begin position="399"/>
        <end position="416"/>
    </location>
</feature>
<keyword evidence="16 23" id="KW-1133">Transmembrane helix</keyword>
<evidence type="ECO:0000256" key="1">
    <source>
        <dbReference type="ARBA" id="ARBA00000085"/>
    </source>
</evidence>
<dbReference type="SMART" id="SM00388">
    <property type="entry name" value="HisKA"/>
    <property type="match status" value="1"/>
</dbReference>
<dbReference type="SMART" id="SM00304">
    <property type="entry name" value="HAMP"/>
    <property type="match status" value="1"/>
</dbReference>
<feature type="transmembrane region" description="Helical" evidence="23">
    <location>
        <begin position="509"/>
        <end position="531"/>
    </location>
</feature>
<keyword evidence="18" id="KW-0346">Stress response</keyword>
<feature type="transmembrane region" description="Helical" evidence="23">
    <location>
        <begin position="428"/>
        <end position="450"/>
    </location>
</feature>
<evidence type="ECO:0000256" key="3">
    <source>
        <dbReference type="ARBA" id="ARBA00001946"/>
    </source>
</evidence>
<evidence type="ECO:0000256" key="16">
    <source>
        <dbReference type="ARBA" id="ARBA00022989"/>
    </source>
</evidence>
<reference evidence="26 27" key="1">
    <citation type="journal article" date="2019" name="Int. J. Syst. Evol. Microbiol.">
        <title>The Global Catalogue of Microorganisms (GCM) 10K type strain sequencing project: providing services to taxonomists for standard genome sequencing and annotation.</title>
        <authorList>
            <consortium name="The Broad Institute Genomics Platform"/>
            <consortium name="The Broad Institute Genome Sequencing Center for Infectious Disease"/>
            <person name="Wu L."/>
            <person name="Ma J."/>
        </authorList>
    </citation>
    <scope>NUCLEOTIDE SEQUENCE [LARGE SCALE GENOMIC DNA]</scope>
    <source>
        <strain evidence="26 27">JCM 8201</strain>
    </source>
</reference>
<keyword evidence="14" id="KW-0460">Magnesium</keyword>
<evidence type="ECO:0000256" key="13">
    <source>
        <dbReference type="ARBA" id="ARBA00022840"/>
    </source>
</evidence>
<evidence type="ECO:0000256" key="4">
    <source>
        <dbReference type="ARBA" id="ARBA00004651"/>
    </source>
</evidence>
<dbReference type="CDD" id="cd00075">
    <property type="entry name" value="HATPase"/>
    <property type="match status" value="1"/>
</dbReference>
<feature type="transmembrane region" description="Helical" evidence="23">
    <location>
        <begin position="20"/>
        <end position="38"/>
    </location>
</feature>
<dbReference type="CDD" id="cd00082">
    <property type="entry name" value="HisKA"/>
    <property type="match status" value="1"/>
</dbReference>
<dbReference type="InterPro" id="IPR036097">
    <property type="entry name" value="HisK_dim/P_sf"/>
</dbReference>
<dbReference type="InterPro" id="IPR005467">
    <property type="entry name" value="His_kinase_dom"/>
</dbReference>
<dbReference type="EMBL" id="BAAATZ010000024">
    <property type="protein sequence ID" value="GAA2732902.1"/>
    <property type="molecule type" value="Genomic_DNA"/>
</dbReference>
<keyword evidence="17" id="KW-0902">Two-component regulatory system</keyword>
<evidence type="ECO:0000259" key="24">
    <source>
        <dbReference type="PROSITE" id="PS50109"/>
    </source>
</evidence>
<evidence type="ECO:0000256" key="17">
    <source>
        <dbReference type="ARBA" id="ARBA00023012"/>
    </source>
</evidence>
<keyword evidence="27" id="KW-1185">Reference proteome</keyword>
<dbReference type="Pfam" id="PF00672">
    <property type="entry name" value="HAMP"/>
    <property type="match status" value="1"/>
</dbReference>
<dbReference type="PANTHER" id="PTHR44936:SF9">
    <property type="entry name" value="SENSOR PROTEIN CREC"/>
    <property type="match status" value="1"/>
</dbReference>
<evidence type="ECO:0000313" key="26">
    <source>
        <dbReference type="EMBL" id="GAA2732902.1"/>
    </source>
</evidence>
<dbReference type="PANTHER" id="PTHR44936">
    <property type="entry name" value="SENSOR PROTEIN CREC"/>
    <property type="match status" value="1"/>
</dbReference>
<feature type="transmembrane region" description="Helical" evidence="23">
    <location>
        <begin position="667"/>
        <end position="689"/>
    </location>
</feature>
<evidence type="ECO:0000256" key="15">
    <source>
        <dbReference type="ARBA" id="ARBA00022912"/>
    </source>
</evidence>
<evidence type="ECO:0000256" key="19">
    <source>
        <dbReference type="ARBA" id="ARBA00023026"/>
    </source>
</evidence>
<feature type="transmembrane region" description="Helical" evidence="23">
    <location>
        <begin position="728"/>
        <end position="747"/>
    </location>
</feature>
<keyword evidence="8" id="KW-0808">Transferase</keyword>
<dbReference type="InterPro" id="IPR004358">
    <property type="entry name" value="Sig_transdc_His_kin-like_C"/>
</dbReference>
<dbReference type="Gene3D" id="1.10.287.130">
    <property type="match status" value="1"/>
</dbReference>
<dbReference type="Pfam" id="PF13687">
    <property type="entry name" value="DUF4153"/>
    <property type="match status" value="1"/>
</dbReference>
<keyword evidence="10" id="KW-0547">Nucleotide-binding</keyword>
<evidence type="ECO:0000256" key="14">
    <source>
        <dbReference type="ARBA" id="ARBA00022842"/>
    </source>
</evidence>
<name>A0ABN3UHJ5_9ACTN</name>
<evidence type="ECO:0000256" key="12">
    <source>
        <dbReference type="ARBA" id="ARBA00022801"/>
    </source>
</evidence>
<dbReference type="InterPro" id="IPR025291">
    <property type="entry name" value="DUF4153"/>
</dbReference>
<dbReference type="Pfam" id="PF00512">
    <property type="entry name" value="HisKA"/>
    <property type="match status" value="1"/>
</dbReference>
<evidence type="ECO:0000256" key="7">
    <source>
        <dbReference type="ARBA" id="ARBA00022553"/>
    </source>
</evidence>
<comment type="cofactor">
    <cofactor evidence="3">
        <name>Mg(2+)</name>
        <dbReference type="ChEBI" id="CHEBI:18420"/>
    </cofactor>
</comment>
<evidence type="ECO:0000313" key="27">
    <source>
        <dbReference type="Proteomes" id="UP001501842"/>
    </source>
</evidence>
<dbReference type="SUPFAM" id="SSF55874">
    <property type="entry name" value="ATPase domain of HSP90 chaperone/DNA topoisomerase II/histidine kinase"/>
    <property type="match status" value="1"/>
</dbReference>
<comment type="caution">
    <text evidence="26">The sequence shown here is derived from an EMBL/GenBank/DDBJ whole genome shotgun (WGS) entry which is preliminary data.</text>
</comment>
<feature type="domain" description="HAMP" evidence="25">
    <location>
        <begin position="62"/>
        <end position="114"/>
    </location>
</feature>
<feature type="domain" description="Histidine kinase" evidence="24">
    <location>
        <begin position="122"/>
        <end position="322"/>
    </location>
</feature>
<dbReference type="RefSeq" id="WP_344453622.1">
    <property type="nucleotide sequence ID" value="NZ_BAAATZ010000024.1"/>
</dbReference>
<keyword evidence="13" id="KW-0067">ATP-binding</keyword>
<dbReference type="PROSITE" id="PS50885">
    <property type="entry name" value="HAMP"/>
    <property type="match status" value="1"/>
</dbReference>
<dbReference type="InterPro" id="IPR003594">
    <property type="entry name" value="HATPase_dom"/>
</dbReference>
<feature type="transmembrane region" description="Helical" evidence="23">
    <location>
        <begin position="594"/>
        <end position="615"/>
    </location>
</feature>
<dbReference type="PRINTS" id="PR00344">
    <property type="entry name" value="BCTRLSENSOR"/>
</dbReference>
<dbReference type="PROSITE" id="PS50109">
    <property type="entry name" value="HIS_KIN"/>
    <property type="match status" value="1"/>
</dbReference>
<keyword evidence="11" id="KW-0418">Kinase</keyword>
<feature type="transmembrane region" description="Helical" evidence="23">
    <location>
        <begin position="701"/>
        <end position="721"/>
    </location>
</feature>
<evidence type="ECO:0000256" key="23">
    <source>
        <dbReference type="SAM" id="Phobius"/>
    </source>
</evidence>
<sequence>MSWPRPLDPLRSIKIKFGVVAMFTALTSALLVKWGYYIGFRGRITLPVAVLGSMAVTQLIAHGMTAPLREMTAAARSMASGRYDRRVRVTSNDEVGELGEAFNTMAADLAEVDRQRREFVANVSHELRTPITALRAVLENVADGVTPATPAVLEGAVGQTERLGRLVTQLLDLSRVDAGAVPLELTHFDVRDFLAEVCASTPVVLAVRAGLTAHADRDRLFQVVANLVDNACRHSPPDGTVTVRASIVLTELVLEVIDEGPGIPESERPRVFERFVRGGSSDGGTGLGLAIARWAVDLHQGTIAVLNTDTGCHIRVTIPLHHRRTAMPTDWITPAPQPSAPGPHPGDFAPALTPFMNDTDERVARAWPAPSGPAAPRVLLPAGAAGIAGATFLNGKPGIGAALTAVAMVLALLPVLRGRLTPRNRTGLVFATLGLGLVLMPVLRDAPWLLALTTALALPLLSYALVGGRSWFEVIGGGLTLPGALVSMLPWSSRGVASAAEAGRGKGTAALRTAGLAGLLLLVFGALLTSADAAFSEMISVLLPDLGLGSILARTFWFLIITSLVLAFAYLAITPPRLKELAPAPGTPAGRWAWAVPLISLNLLFLAFCAVQARVLLDHTALPAGVSYSSYARQGFFQLVVVTVLVLAVIAVAVRHRPVSSSALVRLLLGALCVLTLVVVAVALRRLYLYEESSGWTRLRLWVHAFELWLGLVIVMIAVAGIRMKADWLPRAVAATGAAGLLLLGLINPDGFIASRNVDRLAHSERVVVPYLNGLSADAVPALDRLPEPRRSCALQEIARDLEKPDGWTSKNLSRERARRILAQRPVLPCR</sequence>
<keyword evidence="23" id="KW-0472">Membrane</keyword>
<dbReference type="SMART" id="SM00387">
    <property type="entry name" value="HATPase_c"/>
    <property type="match status" value="1"/>
</dbReference>